<evidence type="ECO:0000256" key="4">
    <source>
        <dbReference type="ARBA" id="ARBA00023239"/>
    </source>
</evidence>
<dbReference type="GO" id="GO:0006567">
    <property type="term" value="P:L-threonine catabolic process"/>
    <property type="evidence" value="ECO:0007669"/>
    <property type="project" value="TreeGrafter"/>
</dbReference>
<evidence type="ECO:0000259" key="5">
    <source>
        <dbReference type="Pfam" id="PF00291"/>
    </source>
</evidence>
<accession>A0A0M0BRK1</accession>
<dbReference type="CDD" id="cd01562">
    <property type="entry name" value="Thr-dehyd"/>
    <property type="match status" value="1"/>
</dbReference>
<evidence type="ECO:0000313" key="7">
    <source>
        <dbReference type="Proteomes" id="UP000037210"/>
    </source>
</evidence>
<dbReference type="PANTHER" id="PTHR48078">
    <property type="entry name" value="THREONINE DEHYDRATASE, MITOCHONDRIAL-RELATED"/>
    <property type="match status" value="1"/>
</dbReference>
<dbReference type="InterPro" id="IPR001926">
    <property type="entry name" value="TrpB-like_PALP"/>
</dbReference>
<dbReference type="Pfam" id="PF00291">
    <property type="entry name" value="PALP"/>
    <property type="match status" value="1"/>
</dbReference>
<evidence type="ECO:0000256" key="1">
    <source>
        <dbReference type="ARBA" id="ARBA00001933"/>
    </source>
</evidence>
<dbReference type="InterPro" id="IPR050147">
    <property type="entry name" value="Ser/Thr_Dehydratase"/>
</dbReference>
<dbReference type="PATRIC" id="fig|1685127.3.peg.389"/>
<evidence type="ECO:0000256" key="2">
    <source>
        <dbReference type="ARBA" id="ARBA00010869"/>
    </source>
</evidence>
<reference evidence="6 7" key="1">
    <citation type="submission" date="2015-06" db="EMBL/GenBank/DDBJ databases">
        <title>New insights into the roles of widespread benthic archaea in carbon and nitrogen cycling.</title>
        <authorList>
            <person name="Lazar C.S."/>
            <person name="Baker B.J."/>
            <person name="Seitz K.W."/>
            <person name="Hyde A.S."/>
            <person name="Dick G.J."/>
            <person name="Hinrichs K.-U."/>
            <person name="Teske A.P."/>
        </authorList>
    </citation>
    <scope>NUCLEOTIDE SEQUENCE [LARGE SCALE GENOMIC DNA]</scope>
    <source>
        <strain evidence="6">DG-45</strain>
    </source>
</reference>
<dbReference type="Gene3D" id="3.40.50.1100">
    <property type="match status" value="2"/>
</dbReference>
<dbReference type="FunFam" id="3.40.50.1100:FF:000005">
    <property type="entry name" value="Threonine dehydratase catabolic"/>
    <property type="match status" value="1"/>
</dbReference>
<dbReference type="GO" id="GO:0004794">
    <property type="term" value="F:threonine deaminase activity"/>
    <property type="evidence" value="ECO:0007669"/>
    <property type="project" value="TreeGrafter"/>
</dbReference>
<dbReference type="InterPro" id="IPR036052">
    <property type="entry name" value="TrpB-like_PALP_sf"/>
</dbReference>
<dbReference type="GO" id="GO:0006565">
    <property type="term" value="P:L-serine catabolic process"/>
    <property type="evidence" value="ECO:0007669"/>
    <property type="project" value="TreeGrafter"/>
</dbReference>
<gene>
    <name evidence="6" type="ORF">AC482_01570</name>
</gene>
<dbReference type="EMBL" id="LFWZ01000010">
    <property type="protein sequence ID" value="KON31217.1"/>
    <property type="molecule type" value="Genomic_DNA"/>
</dbReference>
<keyword evidence="3" id="KW-0663">Pyridoxal phosphate</keyword>
<sequence>MLTRPTFRDVLKARRRIAPHVVRTPLHRYAGLSEMLGFEAYVKHENHQLTGAFKVRGGINLVSQLSPEERSRGVITASTGNHGQSVAYAARLFGVRAVICVPAEANPDKVAAIRSLGAEVIAEGRDFDDARRNAEGLAEERGHRYIHSGDEPHLIAGVGTIGLEIIEDLPDLDAVIVPVGGGTGAAGISTVMRAAAPRVEVIAVQAERAQSVYLSWRKGEIVPTESADTMADGLANRRAFQLPLEIMRDQVDDFILVSEDEIMDAIGLYVEKAHAIAEGAGAASLAAALKIRDRLRGKKVVLELSGGNLTADMLRGILCRRG</sequence>
<dbReference type="Proteomes" id="UP000037210">
    <property type="component" value="Unassembled WGS sequence"/>
</dbReference>
<name>A0A0M0BRK1_9ARCH</name>
<proteinExistence type="inferred from homology"/>
<organism evidence="6 7">
    <name type="scientific">miscellaneous Crenarchaeota group-15 archaeon DG-45</name>
    <dbReference type="NCBI Taxonomy" id="1685127"/>
    <lineage>
        <taxon>Archaea</taxon>
        <taxon>Candidatus Bathyarchaeota</taxon>
        <taxon>MCG-15</taxon>
    </lineage>
</organism>
<dbReference type="SUPFAM" id="SSF53686">
    <property type="entry name" value="Tryptophan synthase beta subunit-like PLP-dependent enzymes"/>
    <property type="match status" value="1"/>
</dbReference>
<feature type="domain" description="Tryptophan synthase beta chain-like PALP" evidence="5">
    <location>
        <begin position="18"/>
        <end position="306"/>
    </location>
</feature>
<dbReference type="GO" id="GO:0009097">
    <property type="term" value="P:isoleucine biosynthetic process"/>
    <property type="evidence" value="ECO:0007669"/>
    <property type="project" value="TreeGrafter"/>
</dbReference>
<comment type="caution">
    <text evidence="6">The sequence shown here is derived from an EMBL/GenBank/DDBJ whole genome shotgun (WGS) entry which is preliminary data.</text>
</comment>
<dbReference type="AlphaFoldDB" id="A0A0M0BRK1"/>
<dbReference type="GO" id="GO:0003941">
    <property type="term" value="F:L-serine ammonia-lyase activity"/>
    <property type="evidence" value="ECO:0007669"/>
    <property type="project" value="TreeGrafter"/>
</dbReference>
<evidence type="ECO:0000313" key="6">
    <source>
        <dbReference type="EMBL" id="KON31217.1"/>
    </source>
</evidence>
<comment type="similarity">
    <text evidence="2">Belongs to the serine/threonine dehydratase family.</text>
</comment>
<dbReference type="PANTHER" id="PTHR48078:SF7">
    <property type="entry name" value="BLL6502 PROTEIN"/>
    <property type="match status" value="1"/>
</dbReference>
<comment type="cofactor">
    <cofactor evidence="1">
        <name>pyridoxal 5'-phosphate</name>
        <dbReference type="ChEBI" id="CHEBI:597326"/>
    </cofactor>
</comment>
<protein>
    <submittedName>
        <fullName evidence="6">Threonine ammonia-lyase</fullName>
    </submittedName>
</protein>
<evidence type="ECO:0000256" key="3">
    <source>
        <dbReference type="ARBA" id="ARBA00022898"/>
    </source>
</evidence>
<keyword evidence="4 6" id="KW-0456">Lyase</keyword>